<evidence type="ECO:0000313" key="1">
    <source>
        <dbReference type="EMBL" id="KKM99294.1"/>
    </source>
</evidence>
<dbReference type="EMBL" id="LAZR01005514">
    <property type="protein sequence ID" value="KKM99294.1"/>
    <property type="molecule type" value="Genomic_DNA"/>
</dbReference>
<reference evidence="1" key="1">
    <citation type="journal article" date="2015" name="Nature">
        <title>Complex archaea that bridge the gap between prokaryotes and eukaryotes.</title>
        <authorList>
            <person name="Spang A."/>
            <person name="Saw J.H."/>
            <person name="Jorgensen S.L."/>
            <person name="Zaremba-Niedzwiedzka K."/>
            <person name="Martijn J."/>
            <person name="Lind A.E."/>
            <person name="van Eijk R."/>
            <person name="Schleper C."/>
            <person name="Guy L."/>
            <person name="Ettema T.J."/>
        </authorList>
    </citation>
    <scope>NUCLEOTIDE SEQUENCE</scope>
</reference>
<proteinExistence type="predicted"/>
<dbReference type="AlphaFoldDB" id="A0A0F9LW16"/>
<accession>A0A0F9LW16</accession>
<sequence length="64" mass="7208">MSERIVSGYMTPQGGTVCVDCTGVLEQEYVREHDYFQIYEDSDWKSAPECGICRSVIKVIEGAQ</sequence>
<gene>
    <name evidence="1" type="ORF">LCGC14_1149300</name>
</gene>
<protein>
    <submittedName>
        <fullName evidence="1">Uncharacterized protein</fullName>
    </submittedName>
</protein>
<organism evidence="1">
    <name type="scientific">marine sediment metagenome</name>
    <dbReference type="NCBI Taxonomy" id="412755"/>
    <lineage>
        <taxon>unclassified sequences</taxon>
        <taxon>metagenomes</taxon>
        <taxon>ecological metagenomes</taxon>
    </lineage>
</organism>
<comment type="caution">
    <text evidence="1">The sequence shown here is derived from an EMBL/GenBank/DDBJ whole genome shotgun (WGS) entry which is preliminary data.</text>
</comment>
<name>A0A0F9LW16_9ZZZZ</name>